<keyword evidence="6" id="KW-0150">Chloroplast</keyword>
<dbReference type="GO" id="GO:0006465">
    <property type="term" value="P:signal peptide processing"/>
    <property type="evidence" value="ECO:0007669"/>
    <property type="project" value="InterPro"/>
</dbReference>
<evidence type="ECO:0000256" key="4">
    <source>
        <dbReference type="ARBA" id="ARBA00009370"/>
    </source>
</evidence>
<reference evidence="15 16" key="1">
    <citation type="submission" date="2019-06" db="EMBL/GenBank/DDBJ databases">
        <title>A chromosomal-level reference genome of Carpinus fangiana (Coryloideae, Betulaceae).</title>
        <authorList>
            <person name="Yang X."/>
            <person name="Wang Z."/>
            <person name="Zhang L."/>
            <person name="Hao G."/>
            <person name="Liu J."/>
            <person name="Yang Y."/>
        </authorList>
    </citation>
    <scope>NUCLEOTIDE SEQUENCE [LARGE SCALE GENOMIC DNA]</scope>
    <source>
        <strain evidence="15">Cfa_2016G</strain>
        <tissue evidence="15">Leaf</tissue>
    </source>
</reference>
<dbReference type="GO" id="GO:0009003">
    <property type="term" value="F:signal peptidase activity"/>
    <property type="evidence" value="ECO:0007669"/>
    <property type="project" value="UniProtKB-EC"/>
</dbReference>
<evidence type="ECO:0000256" key="7">
    <source>
        <dbReference type="ARBA" id="ARBA00022640"/>
    </source>
</evidence>
<dbReference type="AlphaFoldDB" id="A0A5N6RQH6"/>
<dbReference type="PRINTS" id="PR00727">
    <property type="entry name" value="LEADERPTASE"/>
</dbReference>
<evidence type="ECO:0000256" key="13">
    <source>
        <dbReference type="SAM" id="MobiDB-lite"/>
    </source>
</evidence>
<dbReference type="Proteomes" id="UP000327013">
    <property type="component" value="Chromosome 7"/>
</dbReference>
<protein>
    <recommendedName>
        <fullName evidence="5">signal peptidase I</fullName>
        <ecNumber evidence="5">3.4.21.89</ecNumber>
    </recommendedName>
</protein>
<evidence type="ECO:0000256" key="2">
    <source>
        <dbReference type="ARBA" id="ARBA00004229"/>
    </source>
</evidence>
<evidence type="ECO:0000256" key="5">
    <source>
        <dbReference type="ARBA" id="ARBA00013208"/>
    </source>
</evidence>
<dbReference type="InterPro" id="IPR019758">
    <property type="entry name" value="Pept_S26A_signal_pept_1_CS"/>
</dbReference>
<evidence type="ECO:0000256" key="11">
    <source>
        <dbReference type="ARBA" id="ARBA00023136"/>
    </source>
</evidence>
<evidence type="ECO:0000256" key="10">
    <source>
        <dbReference type="ARBA" id="ARBA00022946"/>
    </source>
</evidence>
<feature type="active site" evidence="12">
    <location>
        <position position="223"/>
    </location>
</feature>
<dbReference type="FunFam" id="2.10.109.10:FF:000012">
    <property type="entry name" value="Peptidase/ serine-type peptidase"/>
    <property type="match status" value="1"/>
</dbReference>
<dbReference type="GO" id="GO:0004252">
    <property type="term" value="F:serine-type endopeptidase activity"/>
    <property type="evidence" value="ECO:0007669"/>
    <property type="project" value="InterPro"/>
</dbReference>
<dbReference type="Pfam" id="PF10502">
    <property type="entry name" value="Peptidase_S26"/>
    <property type="match status" value="1"/>
</dbReference>
<evidence type="ECO:0000313" key="16">
    <source>
        <dbReference type="Proteomes" id="UP000327013"/>
    </source>
</evidence>
<evidence type="ECO:0000256" key="6">
    <source>
        <dbReference type="ARBA" id="ARBA00022528"/>
    </source>
</evidence>
<evidence type="ECO:0000256" key="1">
    <source>
        <dbReference type="ARBA" id="ARBA00000677"/>
    </source>
</evidence>
<evidence type="ECO:0000256" key="12">
    <source>
        <dbReference type="PIRSR" id="PIRSR600223-1"/>
    </source>
</evidence>
<comment type="similarity">
    <text evidence="4">Belongs to the peptidase S26 family.</text>
</comment>
<dbReference type="NCBIfam" id="TIGR02227">
    <property type="entry name" value="sigpep_I_bact"/>
    <property type="match status" value="1"/>
</dbReference>
<dbReference type="InterPro" id="IPR019533">
    <property type="entry name" value="Peptidase_S26"/>
</dbReference>
<proteinExistence type="inferred from homology"/>
<evidence type="ECO:0000313" key="15">
    <source>
        <dbReference type="EMBL" id="KAE8100606.1"/>
    </source>
</evidence>
<dbReference type="OrthoDB" id="308440at2759"/>
<dbReference type="PROSITE" id="PS00501">
    <property type="entry name" value="SPASE_I_1"/>
    <property type="match status" value="1"/>
</dbReference>
<dbReference type="CDD" id="cd06530">
    <property type="entry name" value="S26_SPase_I"/>
    <property type="match status" value="1"/>
</dbReference>
<dbReference type="InterPro" id="IPR019756">
    <property type="entry name" value="Pept_S26A_signal_pept_1_Ser-AS"/>
</dbReference>
<feature type="domain" description="Peptidase S26" evidence="14">
    <location>
        <begin position="196"/>
        <end position="353"/>
    </location>
</feature>
<dbReference type="SUPFAM" id="SSF51306">
    <property type="entry name" value="LexA/Signal peptidase"/>
    <property type="match status" value="1"/>
</dbReference>
<sequence length="375" mass="40949">MAIRVTFSFSGYVAQNLASSAGLRAGHCRNLQECWVRSRIFGPSQKSEVDPSTTVRNYHSGFQRPKPKPVPSHWAQSSASLYATLAGEILGDSCKSPIVLGLISMMKSTVCVSGSSATAMGVLGIAPFKASSILPFFQGSKWLPSNNESASVIVDKGGTAQCCEIAESERESLIERKALEKSGWLSKILNFCSEDAKAVLTAVTVTLLFRSFLAEPRSIPSSSMYPTLDVGDRILAEKVSYFFRKPEVSDIVIFKAPPILQEVGYGSGDVFIKRVVAKAGDFVEVRDGKLYVNGVVQDENFVLEPLAYEMDPMLVPEGYVFVMGDNRNNSFDSHNWGPLPIKNIVGRSVFRYWPPSKVSDTIYEPDVGMNAVAIS</sequence>
<dbReference type="InterPro" id="IPR036286">
    <property type="entry name" value="LexA/Signal_pep-like_sf"/>
</dbReference>
<keyword evidence="8" id="KW-0645">Protease</keyword>
<dbReference type="PROSITE" id="PS00761">
    <property type="entry name" value="SPASE_I_3"/>
    <property type="match status" value="1"/>
</dbReference>
<dbReference type="EMBL" id="CM017327">
    <property type="protein sequence ID" value="KAE8100606.1"/>
    <property type="molecule type" value="Genomic_DNA"/>
</dbReference>
<dbReference type="InterPro" id="IPR000223">
    <property type="entry name" value="Pept_S26A_signal_pept_1"/>
</dbReference>
<evidence type="ECO:0000256" key="3">
    <source>
        <dbReference type="ARBA" id="ARBA00004370"/>
    </source>
</evidence>
<keyword evidence="16" id="KW-1185">Reference proteome</keyword>
<dbReference type="EC" id="3.4.21.89" evidence="5"/>
<evidence type="ECO:0000259" key="14">
    <source>
        <dbReference type="Pfam" id="PF10502"/>
    </source>
</evidence>
<evidence type="ECO:0000256" key="9">
    <source>
        <dbReference type="ARBA" id="ARBA00022801"/>
    </source>
</evidence>
<keyword evidence="7" id="KW-0934">Plastid</keyword>
<keyword evidence="9" id="KW-0378">Hydrolase</keyword>
<feature type="active site" evidence="12">
    <location>
        <position position="273"/>
    </location>
</feature>
<name>A0A5N6RQH6_9ROSI</name>
<comment type="subcellular location">
    <subcellularLocation>
        <location evidence="3">Membrane</location>
    </subcellularLocation>
    <subcellularLocation>
        <location evidence="2">Plastid</location>
        <location evidence="2">Chloroplast</location>
    </subcellularLocation>
</comment>
<accession>A0A5N6RQH6</accession>
<dbReference type="PANTHER" id="PTHR43390">
    <property type="entry name" value="SIGNAL PEPTIDASE I"/>
    <property type="match status" value="1"/>
</dbReference>
<comment type="catalytic activity">
    <reaction evidence="1">
        <text>Cleavage of hydrophobic, N-terminal signal or leader sequences from secreted and periplasmic proteins.</text>
        <dbReference type="EC" id="3.4.21.89"/>
    </reaction>
</comment>
<keyword evidence="11" id="KW-0472">Membrane</keyword>
<gene>
    <name evidence="15" type="ORF">FH972_018490</name>
</gene>
<keyword evidence="10" id="KW-0809">Transit peptide</keyword>
<feature type="region of interest" description="Disordered" evidence="13">
    <location>
        <begin position="44"/>
        <end position="72"/>
    </location>
</feature>
<dbReference type="GO" id="GO:0009535">
    <property type="term" value="C:chloroplast thylakoid membrane"/>
    <property type="evidence" value="ECO:0007669"/>
    <property type="project" value="TreeGrafter"/>
</dbReference>
<evidence type="ECO:0000256" key="8">
    <source>
        <dbReference type="ARBA" id="ARBA00022670"/>
    </source>
</evidence>
<dbReference type="Gene3D" id="2.10.109.10">
    <property type="entry name" value="Umud Fragment, subunit A"/>
    <property type="match status" value="1"/>
</dbReference>
<feature type="compositionally biased region" description="Polar residues" evidence="13">
    <location>
        <begin position="44"/>
        <end position="57"/>
    </location>
</feature>
<dbReference type="PANTHER" id="PTHR43390:SF2">
    <property type="entry name" value="THYLAKOIDAL PROCESSING PEPTIDASE 2, CHLOROPLASTIC-RELATED"/>
    <property type="match status" value="1"/>
</dbReference>
<dbReference type="GO" id="GO:0010027">
    <property type="term" value="P:thylakoid membrane organization"/>
    <property type="evidence" value="ECO:0007669"/>
    <property type="project" value="TreeGrafter"/>
</dbReference>
<organism evidence="15 16">
    <name type="scientific">Carpinus fangiana</name>
    <dbReference type="NCBI Taxonomy" id="176857"/>
    <lineage>
        <taxon>Eukaryota</taxon>
        <taxon>Viridiplantae</taxon>
        <taxon>Streptophyta</taxon>
        <taxon>Embryophyta</taxon>
        <taxon>Tracheophyta</taxon>
        <taxon>Spermatophyta</taxon>
        <taxon>Magnoliopsida</taxon>
        <taxon>eudicotyledons</taxon>
        <taxon>Gunneridae</taxon>
        <taxon>Pentapetalae</taxon>
        <taxon>rosids</taxon>
        <taxon>fabids</taxon>
        <taxon>Fagales</taxon>
        <taxon>Betulaceae</taxon>
        <taxon>Carpinus</taxon>
    </lineage>
</organism>